<name>A0A975FJ19_9MICO</name>
<protein>
    <submittedName>
        <fullName evidence="1">Uncharacterized protein</fullName>
    </submittedName>
</protein>
<proteinExistence type="predicted"/>
<gene>
    <name evidence="1" type="ORF">G127AT_08355</name>
</gene>
<dbReference type="EMBL" id="CP071696">
    <property type="protein sequence ID" value="QTX03390.1"/>
    <property type="molecule type" value="Genomic_DNA"/>
</dbReference>
<dbReference type="AlphaFoldDB" id="A0A975FJ19"/>
<sequence>MSAVIELTREDLERRRTELLGALERPVESFREDASNGVLSDAEWSIKEALDSVEFLLGALGDA</sequence>
<dbReference type="Proteomes" id="UP000671914">
    <property type="component" value="Chromosome"/>
</dbReference>
<evidence type="ECO:0000313" key="1">
    <source>
        <dbReference type="EMBL" id="QTX03390.1"/>
    </source>
</evidence>
<keyword evidence="2" id="KW-1185">Reference proteome</keyword>
<dbReference type="KEGG" id="aarc:G127AT_08355"/>
<evidence type="ECO:0000313" key="2">
    <source>
        <dbReference type="Proteomes" id="UP000671914"/>
    </source>
</evidence>
<organism evidence="1 2">
    <name type="scientific">Agromyces archimandritae</name>
    <dbReference type="NCBI Taxonomy" id="2781962"/>
    <lineage>
        <taxon>Bacteria</taxon>
        <taxon>Bacillati</taxon>
        <taxon>Actinomycetota</taxon>
        <taxon>Actinomycetes</taxon>
        <taxon>Micrococcales</taxon>
        <taxon>Microbacteriaceae</taxon>
        <taxon>Agromyces</taxon>
    </lineage>
</organism>
<accession>A0A975FJ19</accession>
<reference evidence="1" key="1">
    <citation type="submission" date="2021-03" db="EMBL/GenBank/DDBJ databases">
        <title>Agromyces archimandritus sp. nov., isolated from the cockroach Archimandrita tessellata.</title>
        <authorList>
            <person name="Guzman J."/>
            <person name="Ortuzar M."/>
            <person name="Poehlein A."/>
            <person name="Daniel R."/>
            <person name="Trujillo M."/>
            <person name="Vilcinskas A."/>
        </authorList>
    </citation>
    <scope>NUCLEOTIDE SEQUENCE</scope>
    <source>
        <strain evidence="1">G127AT</strain>
    </source>
</reference>
<dbReference type="RefSeq" id="WP_210895920.1">
    <property type="nucleotide sequence ID" value="NZ_CP071696.1"/>
</dbReference>